<dbReference type="Gene3D" id="1.25.40.10">
    <property type="entry name" value="Tetratricopeptide repeat domain"/>
    <property type="match status" value="1"/>
</dbReference>
<keyword evidence="2" id="KW-0201">Cytochrome c-type biogenesis</keyword>
<keyword evidence="5" id="KW-0472">Membrane</keyword>
<organism evidence="6 7">
    <name type="scientific">Candidatus Nitronereus thalassa</name>
    <dbReference type="NCBI Taxonomy" id="3020898"/>
    <lineage>
        <taxon>Bacteria</taxon>
        <taxon>Pseudomonadati</taxon>
        <taxon>Nitrospirota</taxon>
        <taxon>Nitrospiria</taxon>
        <taxon>Nitrospirales</taxon>
        <taxon>Nitrospiraceae</taxon>
        <taxon>Candidatus Nitronereus</taxon>
    </lineage>
</organism>
<feature type="repeat" description="TPR" evidence="4">
    <location>
        <begin position="181"/>
        <end position="214"/>
    </location>
</feature>
<evidence type="ECO:0000256" key="1">
    <source>
        <dbReference type="ARBA" id="ARBA00022737"/>
    </source>
</evidence>
<dbReference type="EMBL" id="JAQOUE010000001">
    <property type="protein sequence ID" value="MDT7042581.1"/>
    <property type="molecule type" value="Genomic_DNA"/>
</dbReference>
<keyword evidence="7" id="KW-1185">Reference proteome</keyword>
<name>A0ABU3K854_9BACT</name>
<dbReference type="PROSITE" id="PS50005">
    <property type="entry name" value="TPR"/>
    <property type="match status" value="1"/>
</dbReference>
<evidence type="ECO:0000256" key="2">
    <source>
        <dbReference type="ARBA" id="ARBA00022748"/>
    </source>
</evidence>
<dbReference type="RefSeq" id="WP_313833012.1">
    <property type="nucleotide sequence ID" value="NZ_JAQOUE010000001.1"/>
</dbReference>
<protein>
    <submittedName>
        <fullName evidence="6">C-type cytochrome biogenesis protein CcmI</fullName>
    </submittedName>
</protein>
<proteinExistence type="predicted"/>
<dbReference type="PANTHER" id="PTHR44943:SF8">
    <property type="entry name" value="TPR REPEAT-CONTAINING PROTEIN MJ0263"/>
    <property type="match status" value="1"/>
</dbReference>
<evidence type="ECO:0000256" key="4">
    <source>
        <dbReference type="PROSITE-ProRule" id="PRU00339"/>
    </source>
</evidence>
<dbReference type="InterPro" id="IPR019734">
    <property type="entry name" value="TPR_rpt"/>
</dbReference>
<gene>
    <name evidence="6" type="primary">ccmI</name>
    <name evidence="6" type="ORF">PPG34_09460</name>
</gene>
<accession>A0ABU3K854</accession>
<dbReference type="PANTHER" id="PTHR44943">
    <property type="entry name" value="CELLULOSE SYNTHASE OPERON PROTEIN C"/>
    <property type="match status" value="1"/>
</dbReference>
<feature type="transmembrane region" description="Helical" evidence="5">
    <location>
        <begin position="116"/>
        <end position="138"/>
    </location>
</feature>
<evidence type="ECO:0000256" key="3">
    <source>
        <dbReference type="ARBA" id="ARBA00022803"/>
    </source>
</evidence>
<keyword evidence="5" id="KW-1133">Transmembrane helix</keyword>
<evidence type="ECO:0000313" key="6">
    <source>
        <dbReference type="EMBL" id="MDT7042581.1"/>
    </source>
</evidence>
<dbReference type="InterPro" id="IPR017560">
    <property type="entry name" value="Cyt_c_biogenesis_CcmI"/>
</dbReference>
<sequence length="309" mass="34925">MSIIFVIACVTILIGVILAVSSPFWTKDPNTPDLISQEAAEDQERADLAVEREVLRQSLQELDVELAQGRLEPEDYERLKATDERRLIGVLDRLEALATSSAQVSPSDEATTRGNAWGPAIAASLIVLVLSVGIYSFLQWRTINRLVEVQAEMMAGQQPAPDPREMVARLEARLKENPDDVQGQMMAGRSYMALDRIDDATKAYKKVLELDARNHEAHYNLGVIMIEERKFDDPKIFKAALKHFDTVLVDLPNQPGVNWYKGLALWYLKRYRETEEYWATAHKNLQPGSQDAEYVKQALAKLRQGETPF</sequence>
<keyword evidence="5" id="KW-0812">Transmembrane</keyword>
<dbReference type="InterPro" id="IPR051685">
    <property type="entry name" value="Ycf3/AcsC/BcsC/TPR_MFPF"/>
</dbReference>
<comment type="caution">
    <text evidence="6">The sequence shown here is derived from an EMBL/GenBank/DDBJ whole genome shotgun (WGS) entry which is preliminary data.</text>
</comment>
<dbReference type="NCBIfam" id="TIGR03142">
    <property type="entry name" value="cytochro_ccmI"/>
    <property type="match status" value="1"/>
</dbReference>
<keyword evidence="3 4" id="KW-0802">TPR repeat</keyword>
<evidence type="ECO:0000313" key="7">
    <source>
        <dbReference type="Proteomes" id="UP001250932"/>
    </source>
</evidence>
<dbReference type="InterPro" id="IPR011990">
    <property type="entry name" value="TPR-like_helical_dom_sf"/>
</dbReference>
<dbReference type="Pfam" id="PF13414">
    <property type="entry name" value="TPR_11"/>
    <property type="match status" value="1"/>
</dbReference>
<evidence type="ECO:0000256" key="5">
    <source>
        <dbReference type="SAM" id="Phobius"/>
    </source>
</evidence>
<dbReference type="SUPFAM" id="SSF48452">
    <property type="entry name" value="TPR-like"/>
    <property type="match status" value="1"/>
</dbReference>
<reference evidence="6 7" key="1">
    <citation type="journal article" date="2023" name="ISME J.">
        <title>Cultivation and genomic characterization of novel and ubiquitous marine nitrite-oxidizing bacteria from the Nitrospirales.</title>
        <authorList>
            <person name="Mueller A.J."/>
            <person name="Daebeler A."/>
            <person name="Herbold C.W."/>
            <person name="Kirkegaard R.H."/>
            <person name="Daims H."/>
        </authorList>
    </citation>
    <scope>NUCLEOTIDE SEQUENCE [LARGE SCALE GENOMIC DNA]</scope>
    <source>
        <strain evidence="6 7">EB</strain>
    </source>
</reference>
<keyword evidence="1" id="KW-0677">Repeat</keyword>
<dbReference type="Proteomes" id="UP001250932">
    <property type="component" value="Unassembled WGS sequence"/>
</dbReference>